<evidence type="ECO:0000313" key="3">
    <source>
        <dbReference type="Proteomes" id="UP001162156"/>
    </source>
</evidence>
<gene>
    <name evidence="2" type="ORF">NQ314_003570</name>
</gene>
<sequence length="95" mass="11069">MYFRLNYRKMTDVEVNVSTKRKSFSNKQGKKDSPKKFKLEATKTPQKGKALDKNVTPKQQNRPQNNNSGQKPNTKNKRNSESGSPKKIKTICWYF</sequence>
<name>A0AAV8ZLT4_9CUCU</name>
<evidence type="ECO:0000256" key="1">
    <source>
        <dbReference type="SAM" id="MobiDB-lite"/>
    </source>
</evidence>
<protein>
    <submittedName>
        <fullName evidence="2">Uncharacterized protein</fullName>
    </submittedName>
</protein>
<dbReference type="AlphaFoldDB" id="A0AAV8ZLT4"/>
<keyword evidence="3" id="KW-1185">Reference proteome</keyword>
<feature type="compositionally biased region" description="Basic and acidic residues" evidence="1">
    <location>
        <begin position="29"/>
        <end position="41"/>
    </location>
</feature>
<accession>A0AAV8ZLT4</accession>
<reference evidence="2" key="1">
    <citation type="journal article" date="2023" name="Insect Mol. Biol.">
        <title>Genome sequencing provides insights into the evolution of gene families encoding plant cell wall-degrading enzymes in longhorned beetles.</title>
        <authorList>
            <person name="Shin N.R."/>
            <person name="Okamura Y."/>
            <person name="Kirsch R."/>
            <person name="Pauchet Y."/>
        </authorList>
    </citation>
    <scope>NUCLEOTIDE SEQUENCE</scope>
    <source>
        <strain evidence="2">RBIC_L_NR</strain>
    </source>
</reference>
<proteinExistence type="predicted"/>
<organism evidence="2 3">
    <name type="scientific">Rhamnusium bicolor</name>
    <dbReference type="NCBI Taxonomy" id="1586634"/>
    <lineage>
        <taxon>Eukaryota</taxon>
        <taxon>Metazoa</taxon>
        <taxon>Ecdysozoa</taxon>
        <taxon>Arthropoda</taxon>
        <taxon>Hexapoda</taxon>
        <taxon>Insecta</taxon>
        <taxon>Pterygota</taxon>
        <taxon>Neoptera</taxon>
        <taxon>Endopterygota</taxon>
        <taxon>Coleoptera</taxon>
        <taxon>Polyphaga</taxon>
        <taxon>Cucujiformia</taxon>
        <taxon>Chrysomeloidea</taxon>
        <taxon>Cerambycidae</taxon>
        <taxon>Lepturinae</taxon>
        <taxon>Rhagiini</taxon>
        <taxon>Rhamnusium</taxon>
    </lineage>
</organism>
<dbReference type="Proteomes" id="UP001162156">
    <property type="component" value="Unassembled WGS sequence"/>
</dbReference>
<feature type="compositionally biased region" description="Polar residues" evidence="1">
    <location>
        <begin position="56"/>
        <end position="73"/>
    </location>
</feature>
<comment type="caution">
    <text evidence="2">The sequence shown here is derived from an EMBL/GenBank/DDBJ whole genome shotgun (WGS) entry which is preliminary data.</text>
</comment>
<feature type="region of interest" description="Disordered" evidence="1">
    <location>
        <begin position="20"/>
        <end position="95"/>
    </location>
</feature>
<evidence type="ECO:0000313" key="2">
    <source>
        <dbReference type="EMBL" id="KAJ8966305.1"/>
    </source>
</evidence>
<dbReference type="EMBL" id="JANEYF010001027">
    <property type="protein sequence ID" value="KAJ8966305.1"/>
    <property type="molecule type" value="Genomic_DNA"/>
</dbReference>